<name>A0A7C3KFH0_9CYAN</name>
<reference evidence="2" key="1">
    <citation type="journal article" date="2020" name="mSystems">
        <title>Genome- and Community-Level Interaction Insights into Carbon Utilization and Element Cycling Functions of Hydrothermarchaeota in Hydrothermal Sediment.</title>
        <authorList>
            <person name="Zhou Z."/>
            <person name="Liu Y."/>
            <person name="Xu W."/>
            <person name="Pan J."/>
            <person name="Luo Z.H."/>
            <person name="Li M."/>
        </authorList>
    </citation>
    <scope>NUCLEOTIDE SEQUENCE [LARGE SCALE GENOMIC DNA]</scope>
    <source>
        <strain evidence="2">SpSt-418</strain>
    </source>
</reference>
<dbReference type="GO" id="GO:0004519">
    <property type="term" value="F:endonuclease activity"/>
    <property type="evidence" value="ECO:0007669"/>
    <property type="project" value="UniProtKB-KW"/>
</dbReference>
<dbReference type="AlphaFoldDB" id="A0A7C3KFH0"/>
<comment type="caution">
    <text evidence="2">The sequence shown here is derived from an EMBL/GenBank/DDBJ whole genome shotgun (WGS) entry which is preliminary data.</text>
</comment>
<evidence type="ECO:0000313" key="2">
    <source>
        <dbReference type="EMBL" id="HFM98002.1"/>
    </source>
</evidence>
<dbReference type="InterPro" id="IPR012296">
    <property type="entry name" value="Nuclease_put_TT1808"/>
</dbReference>
<dbReference type="InterPro" id="IPR008538">
    <property type="entry name" value="Uma2"/>
</dbReference>
<dbReference type="InterPro" id="IPR011335">
    <property type="entry name" value="Restrct_endonuc-II-like"/>
</dbReference>
<sequence>MVQARLRFKNFEEYLLVNPEDLPEGPHVYVDGELVAVSPESRVNLLIARYLSKCLEASGVPFELIYCHAFEIEVPVFSQIREQTRYPDLVVIRPEHLELTENRATITVDMPAPQLVAEVVSGGDENRRRDYQAKRKQYEARGIPEYWLIDPEKQQIIVLSLAGDNYAESGVFQGGDRESCAMQLVRNGVNRHF</sequence>
<dbReference type="Gene3D" id="3.90.1570.10">
    <property type="entry name" value="tt1808, chain A"/>
    <property type="match status" value="1"/>
</dbReference>
<accession>A0A7C3KFH0</accession>
<gene>
    <name evidence="2" type="ORF">ENR64_09645</name>
</gene>
<keyword evidence="2" id="KW-0378">Hydrolase</keyword>
<proteinExistence type="predicted"/>
<protein>
    <submittedName>
        <fullName evidence="2">Uma2 family endonuclease</fullName>
    </submittedName>
</protein>
<dbReference type="PANTHER" id="PTHR34107:SF2">
    <property type="entry name" value="SLL0888 PROTEIN"/>
    <property type="match status" value="1"/>
</dbReference>
<organism evidence="2">
    <name type="scientific">Oscillatoriales cyanobacterium SpSt-418</name>
    <dbReference type="NCBI Taxonomy" id="2282169"/>
    <lineage>
        <taxon>Bacteria</taxon>
        <taxon>Bacillati</taxon>
        <taxon>Cyanobacteriota</taxon>
        <taxon>Cyanophyceae</taxon>
        <taxon>Oscillatoriophycideae</taxon>
        <taxon>Oscillatoriales</taxon>
    </lineage>
</organism>
<dbReference type="Pfam" id="PF05685">
    <property type="entry name" value="Uma2"/>
    <property type="match status" value="1"/>
</dbReference>
<dbReference type="SUPFAM" id="SSF52980">
    <property type="entry name" value="Restriction endonuclease-like"/>
    <property type="match status" value="1"/>
</dbReference>
<keyword evidence="2" id="KW-0540">Nuclease</keyword>
<dbReference type="EMBL" id="DSRU01000134">
    <property type="protein sequence ID" value="HFM98002.1"/>
    <property type="molecule type" value="Genomic_DNA"/>
</dbReference>
<evidence type="ECO:0000259" key="1">
    <source>
        <dbReference type="Pfam" id="PF05685"/>
    </source>
</evidence>
<dbReference type="CDD" id="cd06260">
    <property type="entry name" value="DUF820-like"/>
    <property type="match status" value="1"/>
</dbReference>
<feature type="domain" description="Putative restriction endonuclease" evidence="1">
    <location>
        <begin position="12"/>
        <end position="180"/>
    </location>
</feature>
<keyword evidence="2" id="KW-0255">Endonuclease</keyword>
<dbReference type="PANTHER" id="PTHR34107">
    <property type="entry name" value="SLL0198 PROTEIN-RELATED"/>
    <property type="match status" value="1"/>
</dbReference>